<protein>
    <submittedName>
        <fullName evidence="1">Uncharacterized protein</fullName>
    </submittedName>
</protein>
<name>A0A8H4IRP7_9PEZI</name>
<proteinExistence type="predicted"/>
<dbReference type="AlphaFoldDB" id="A0A8H4IRP7"/>
<dbReference type="Proteomes" id="UP000572817">
    <property type="component" value="Unassembled WGS sequence"/>
</dbReference>
<organism evidence="1 2">
    <name type="scientific">Botryosphaeria dothidea</name>
    <dbReference type="NCBI Taxonomy" id="55169"/>
    <lineage>
        <taxon>Eukaryota</taxon>
        <taxon>Fungi</taxon>
        <taxon>Dikarya</taxon>
        <taxon>Ascomycota</taxon>
        <taxon>Pezizomycotina</taxon>
        <taxon>Dothideomycetes</taxon>
        <taxon>Dothideomycetes incertae sedis</taxon>
        <taxon>Botryosphaeriales</taxon>
        <taxon>Botryosphaeriaceae</taxon>
        <taxon>Botryosphaeria</taxon>
    </lineage>
</organism>
<accession>A0A8H4IRP7</accession>
<comment type="caution">
    <text evidence="1">The sequence shown here is derived from an EMBL/GenBank/DDBJ whole genome shotgun (WGS) entry which is preliminary data.</text>
</comment>
<dbReference type="EMBL" id="WWBZ02000033">
    <property type="protein sequence ID" value="KAF4306165.1"/>
    <property type="molecule type" value="Genomic_DNA"/>
</dbReference>
<evidence type="ECO:0000313" key="1">
    <source>
        <dbReference type="EMBL" id="KAF4306165.1"/>
    </source>
</evidence>
<gene>
    <name evidence="1" type="ORF">GTA08_BOTSDO04953</name>
</gene>
<reference evidence="1" key="1">
    <citation type="submission" date="2020-04" db="EMBL/GenBank/DDBJ databases">
        <title>Genome Assembly and Annotation of Botryosphaeria dothidea sdau 11-99, a Latent Pathogen of Apple Fruit Ring Rot in China.</title>
        <authorList>
            <person name="Yu C."/>
            <person name="Diao Y."/>
            <person name="Lu Q."/>
            <person name="Zhao J."/>
            <person name="Cui S."/>
            <person name="Peng C."/>
            <person name="He B."/>
            <person name="Liu H."/>
        </authorList>
    </citation>
    <scope>NUCLEOTIDE SEQUENCE [LARGE SCALE GENOMIC DNA]</scope>
    <source>
        <strain evidence="1">Sdau11-99</strain>
    </source>
</reference>
<evidence type="ECO:0000313" key="2">
    <source>
        <dbReference type="Proteomes" id="UP000572817"/>
    </source>
</evidence>
<keyword evidence="2" id="KW-1185">Reference proteome</keyword>
<sequence>MNRLHLNNNSLQHIPPHLQLAVYEVEDSEVLSRAQKACEIIQSACSKHGIDKARFIVVWSNGSRAAEADDRFREFMPFEYAPYMSQDPSPNGRAAVLERFIGGEIAILNTTSGAHKAGLIDYVSMYNLPGIRLIQADLPHGSLSGHPWMLGSEKNVFPTNHASHLFINPESVADRDVARSIFKELKRSIINPIHHIPDALYDILSFERTGKAIVESPDVAEWAALRYFQLSAAFKGVYWKPPTVFGKHSDGPLVIESDEDRAVWLRGREYDCWRLITMQNDGTLPAGAHEDNPTHAQTAYQQTFEELLFGTRRGFPSTEV</sequence>